<dbReference type="InterPro" id="IPR015526">
    <property type="entry name" value="Frizzled/SFRP"/>
</dbReference>
<feature type="domain" description="NTR" evidence="5">
    <location>
        <begin position="204"/>
        <end position="340"/>
    </location>
</feature>
<reference evidence="6 7" key="1">
    <citation type="submission" date="2021-04" db="EMBL/GenBank/DDBJ databases">
        <authorList>
            <person name="Bliznina A."/>
        </authorList>
    </citation>
    <scope>NUCLEOTIDE SEQUENCE [LARGE SCALE GENOMIC DNA]</scope>
</reference>
<dbReference type="PROSITE" id="PS50038">
    <property type="entry name" value="FZ"/>
    <property type="match status" value="1"/>
</dbReference>
<dbReference type="Pfam" id="PF01392">
    <property type="entry name" value="Fz"/>
    <property type="match status" value="1"/>
</dbReference>
<dbReference type="InterPro" id="IPR036790">
    <property type="entry name" value="Frizzled_dom_sf"/>
</dbReference>
<feature type="domain" description="FZ" evidence="4">
    <location>
        <begin position="45"/>
        <end position="176"/>
    </location>
</feature>
<keyword evidence="1" id="KW-0217">Developmental protein</keyword>
<name>A0ABN7RZF4_OIKDI</name>
<evidence type="ECO:0000256" key="2">
    <source>
        <dbReference type="ARBA" id="ARBA00023157"/>
    </source>
</evidence>
<protein>
    <submittedName>
        <fullName evidence="6">Oidioi.mRNA.OKI2018_I69.PAR.g12305.t1.cds</fullName>
    </submittedName>
</protein>
<feature type="disulfide bond" evidence="3">
    <location>
        <begin position="136"/>
        <end position="160"/>
    </location>
</feature>
<dbReference type="PANTHER" id="PTHR11309:SF148">
    <property type="entry name" value="SECRETED FRIZZLED-RELATED PROTEIN 1"/>
    <property type="match status" value="1"/>
</dbReference>
<keyword evidence="7" id="KW-1185">Reference proteome</keyword>
<comment type="caution">
    <text evidence="3">Lacks conserved residue(s) required for the propagation of feature annotation.</text>
</comment>
<keyword evidence="2 3" id="KW-1015">Disulfide bond</keyword>
<dbReference type="InterPro" id="IPR001134">
    <property type="entry name" value="Netrin_domain"/>
</dbReference>
<feature type="disulfide bond" evidence="3">
    <location>
        <begin position="132"/>
        <end position="173"/>
    </location>
</feature>
<dbReference type="PROSITE" id="PS50189">
    <property type="entry name" value="NTR"/>
    <property type="match status" value="1"/>
</dbReference>
<dbReference type="InterPro" id="IPR020067">
    <property type="entry name" value="Frizzled_dom"/>
</dbReference>
<accession>A0ABN7RZF4</accession>
<evidence type="ECO:0000313" key="7">
    <source>
        <dbReference type="Proteomes" id="UP001158576"/>
    </source>
</evidence>
<evidence type="ECO:0000259" key="4">
    <source>
        <dbReference type="PROSITE" id="PS50038"/>
    </source>
</evidence>
<dbReference type="Proteomes" id="UP001158576">
    <property type="component" value="Chromosome PAR"/>
</dbReference>
<sequence>MKALLLNFLVAYAARRRPKVKDSSNTEESGLEQLVSKEISQYGWPGQHECVEIPEEFEICHNITGSGKFYRTMWLPNFMKHETMDEVIQQSRSWKPLLSRQKYEVKEVQKFICSMYAPVCLPSGPKMMIPPCKELCESVKDQLLPKLQEHRLGWPDSLACDRFPRQNDKGGLCIPPDEKRPSKPAVSVNDHFGSSKCKDPESFCVLGSVADNDEMTIREHFCSFDIVFIAKIKRIKAKKGRAHVQIKFKIRKDKVEDNFTATKESKLKKWFYLADAGDCYTSKKCIALEEARRNKKSLLIMANDYESKRKNVIMHLTNWDNQSNLRSVLKLDHCCKNNSCKH</sequence>
<dbReference type="SMART" id="SM00063">
    <property type="entry name" value="FRI"/>
    <property type="match status" value="1"/>
</dbReference>
<evidence type="ECO:0000256" key="3">
    <source>
        <dbReference type="PROSITE-ProRule" id="PRU00090"/>
    </source>
</evidence>
<evidence type="ECO:0000313" key="6">
    <source>
        <dbReference type="EMBL" id="CAG5089683.1"/>
    </source>
</evidence>
<gene>
    <name evidence="6" type="ORF">OKIOD_LOCUS3863</name>
</gene>
<dbReference type="PANTHER" id="PTHR11309">
    <property type="entry name" value="FRIZZLED"/>
    <property type="match status" value="1"/>
</dbReference>
<proteinExistence type="predicted"/>
<evidence type="ECO:0000259" key="5">
    <source>
        <dbReference type="PROSITE" id="PS50189"/>
    </source>
</evidence>
<organism evidence="6 7">
    <name type="scientific">Oikopleura dioica</name>
    <name type="common">Tunicate</name>
    <dbReference type="NCBI Taxonomy" id="34765"/>
    <lineage>
        <taxon>Eukaryota</taxon>
        <taxon>Metazoa</taxon>
        <taxon>Chordata</taxon>
        <taxon>Tunicata</taxon>
        <taxon>Appendicularia</taxon>
        <taxon>Copelata</taxon>
        <taxon>Oikopleuridae</taxon>
        <taxon>Oikopleura</taxon>
    </lineage>
</organism>
<dbReference type="EMBL" id="OU015568">
    <property type="protein sequence ID" value="CAG5089683.1"/>
    <property type="molecule type" value="Genomic_DNA"/>
</dbReference>
<evidence type="ECO:0000256" key="1">
    <source>
        <dbReference type="ARBA" id="ARBA00022473"/>
    </source>
</evidence>
<dbReference type="SUPFAM" id="SSF63501">
    <property type="entry name" value="Frizzled cysteine-rich domain"/>
    <property type="match status" value="1"/>
</dbReference>
<dbReference type="Gene3D" id="1.10.2000.10">
    <property type="entry name" value="Frizzled cysteine-rich domain"/>
    <property type="match status" value="1"/>
</dbReference>